<proteinExistence type="predicted"/>
<dbReference type="SUPFAM" id="SSF55874">
    <property type="entry name" value="ATPase domain of HSP90 chaperone/DNA topoisomerase II/histidine kinase"/>
    <property type="match status" value="1"/>
</dbReference>
<dbReference type="Gene3D" id="3.30.565.10">
    <property type="entry name" value="Histidine kinase-like ATPase, C-terminal domain"/>
    <property type="match status" value="1"/>
</dbReference>
<reference evidence="2" key="1">
    <citation type="journal article" date="2019" name="Int. J. Syst. Evol. Microbiol.">
        <title>The Global Catalogue of Microorganisms (GCM) 10K type strain sequencing project: providing services to taxonomists for standard genome sequencing and annotation.</title>
        <authorList>
            <consortium name="The Broad Institute Genomics Platform"/>
            <consortium name="The Broad Institute Genome Sequencing Center for Infectious Disease"/>
            <person name="Wu L."/>
            <person name="Ma J."/>
        </authorList>
    </citation>
    <scope>NUCLEOTIDE SEQUENCE [LARGE SCALE GENOMIC DNA]</scope>
    <source>
        <strain evidence="2">CGMCC 4.7645</strain>
    </source>
</reference>
<dbReference type="Proteomes" id="UP001597417">
    <property type="component" value="Unassembled WGS sequence"/>
</dbReference>
<keyword evidence="1" id="KW-0547">Nucleotide-binding</keyword>
<sequence>MSTWRESVPVAGSVILTPDARALDSLGRNHSLPTALADLVDNSIDAQASEVLIRFVRQSGRLRALYVVDNGRGIGPQEIDAAMTVGARRDYGQGDLGRFGVGMKSASFSQARSVTVISKTRSVPPVGRRWVIDSARRDFSCDVIPVAFCVEEFDRTWRIPETGSGTVVRLDQVSGFPATDDSVRVEKFVTRKILEIRQHLGLVLHRILEANRVRIVLDVEDVDSPYPGPSFDVEPINPFGYIRSGHSDYPKHLVATSENQKIVLRCHIWPGRSRTLQFRLGDSPSAHQGLYIYRNDRLLHAGGDWGGLHATDADLQLARVAVDIDNDIAGLFRMNPEKSRVTTGPEFAALAETAIAEDGTQFADYLIEAEAVYRRSRQRTRSRRTMIPPGKGFGPGLRASIEDEIPLLDREDGISIKWRRFHRDDFFQVDRESRTLWLNDAYRPEPKGERHSVNDAPLLKALLYLLVEDVFQGEYLGPKDKDNIELWREILTAAAKEQSSARD</sequence>
<evidence type="ECO:0000313" key="1">
    <source>
        <dbReference type="EMBL" id="MFD2417302.1"/>
    </source>
</evidence>
<dbReference type="GO" id="GO:0005524">
    <property type="term" value="F:ATP binding"/>
    <property type="evidence" value="ECO:0007669"/>
    <property type="project" value="UniProtKB-KW"/>
</dbReference>
<dbReference type="Pfam" id="PF13589">
    <property type="entry name" value="HATPase_c_3"/>
    <property type="match status" value="1"/>
</dbReference>
<dbReference type="EMBL" id="JBHUKR010000007">
    <property type="protein sequence ID" value="MFD2417302.1"/>
    <property type="molecule type" value="Genomic_DNA"/>
</dbReference>
<gene>
    <name evidence="1" type="ORF">ACFSXZ_13315</name>
</gene>
<dbReference type="RefSeq" id="WP_378264945.1">
    <property type="nucleotide sequence ID" value="NZ_JBHUKR010000007.1"/>
</dbReference>
<name>A0ABW5FTZ9_9PSEU</name>
<keyword evidence="1" id="KW-0067">ATP-binding</keyword>
<protein>
    <submittedName>
        <fullName evidence="1">ATP-binding protein</fullName>
    </submittedName>
</protein>
<evidence type="ECO:0000313" key="2">
    <source>
        <dbReference type="Proteomes" id="UP001597417"/>
    </source>
</evidence>
<accession>A0ABW5FTZ9</accession>
<comment type="caution">
    <text evidence="1">The sequence shown here is derived from an EMBL/GenBank/DDBJ whole genome shotgun (WGS) entry which is preliminary data.</text>
</comment>
<dbReference type="InterPro" id="IPR036890">
    <property type="entry name" value="HATPase_C_sf"/>
</dbReference>
<keyword evidence="2" id="KW-1185">Reference proteome</keyword>
<organism evidence="1 2">
    <name type="scientific">Amycolatopsis pigmentata</name>
    <dbReference type="NCBI Taxonomy" id="450801"/>
    <lineage>
        <taxon>Bacteria</taxon>
        <taxon>Bacillati</taxon>
        <taxon>Actinomycetota</taxon>
        <taxon>Actinomycetes</taxon>
        <taxon>Pseudonocardiales</taxon>
        <taxon>Pseudonocardiaceae</taxon>
        <taxon>Amycolatopsis</taxon>
    </lineage>
</organism>